<dbReference type="OrthoDB" id="6077588at2"/>
<keyword evidence="1" id="KW-0175">Coiled coil</keyword>
<keyword evidence="2" id="KW-0732">Signal</keyword>
<dbReference type="EMBL" id="SWCJ01000002">
    <property type="protein sequence ID" value="TKB57345.1"/>
    <property type="molecule type" value="Genomic_DNA"/>
</dbReference>
<protein>
    <submittedName>
        <fullName evidence="3">Type IX secretion system membrane protein PorP/SprF</fullName>
    </submittedName>
</protein>
<evidence type="ECO:0000256" key="2">
    <source>
        <dbReference type="SAM" id="SignalP"/>
    </source>
</evidence>
<gene>
    <name evidence="3" type="ORF">FCL42_03445</name>
</gene>
<dbReference type="RefSeq" id="WP_136861991.1">
    <property type="nucleotide sequence ID" value="NZ_SWCJ01000002.1"/>
</dbReference>
<organism evidence="3 4">
    <name type="scientific">Ferrimonas aestuarii</name>
    <dbReference type="NCBI Taxonomy" id="2569539"/>
    <lineage>
        <taxon>Bacteria</taxon>
        <taxon>Pseudomonadati</taxon>
        <taxon>Pseudomonadota</taxon>
        <taxon>Gammaproteobacteria</taxon>
        <taxon>Alteromonadales</taxon>
        <taxon>Ferrimonadaceae</taxon>
        <taxon>Ferrimonas</taxon>
    </lineage>
</organism>
<accession>A0A4U1BTK9</accession>
<dbReference type="Proteomes" id="UP000305675">
    <property type="component" value="Unassembled WGS sequence"/>
</dbReference>
<feature type="chain" id="PRO_5020380734" evidence="2">
    <location>
        <begin position="21"/>
        <end position="397"/>
    </location>
</feature>
<evidence type="ECO:0000313" key="3">
    <source>
        <dbReference type="EMBL" id="TKB57345.1"/>
    </source>
</evidence>
<keyword evidence="4" id="KW-1185">Reference proteome</keyword>
<comment type="caution">
    <text evidence="3">The sequence shown here is derived from an EMBL/GenBank/DDBJ whole genome shotgun (WGS) entry which is preliminary data.</text>
</comment>
<dbReference type="InterPro" id="IPR032811">
    <property type="entry name" value="Put_conjugal_transfer"/>
</dbReference>
<evidence type="ECO:0000256" key="1">
    <source>
        <dbReference type="SAM" id="Coils"/>
    </source>
</evidence>
<sequence>MKTKWIWVGGAMMLAPVAMANVGIDAKSAGAANSGIASGDFTRATLNPALLTRFNDADDVYVRLGARALVNEYKDALDQVDDTQDAIDAFEDKINAMDPNNLPTQEDADAVIAELKALDSTYLEGSAGVDFGVFVPSKRFGFGFAASTYVVANGDFDFAESDEALINEALKTGRFDENDLTSSGVANAVGVTEFSVLMATELKLESVGEFSIGTSLKYQRLDSYLYRATIANYDDGDYFDDEYMTDDSAFNVDIGLHKQVGDWSYGVVARDLISQSITNIEGQSFDLEPTVSAAVAWHYTDLTTSVEVDLVKNESFVAQEGAPVLLLPRQFAKLGLEYQATHAQIRLGYQHDFKDNYSSLVTLGLGVSPWDAFSLDLVGQLGEDDEIGAALQLGIKI</sequence>
<dbReference type="Pfam" id="PF13729">
    <property type="entry name" value="TraF_2"/>
    <property type="match status" value="1"/>
</dbReference>
<evidence type="ECO:0000313" key="4">
    <source>
        <dbReference type="Proteomes" id="UP000305675"/>
    </source>
</evidence>
<dbReference type="AlphaFoldDB" id="A0A4U1BTK9"/>
<feature type="signal peptide" evidence="2">
    <location>
        <begin position="1"/>
        <end position="20"/>
    </location>
</feature>
<name>A0A4U1BTK9_9GAMM</name>
<reference evidence="3 4" key="1">
    <citation type="submission" date="2019-04" db="EMBL/GenBank/DDBJ databases">
        <authorList>
            <person name="Hwang J.C."/>
        </authorList>
    </citation>
    <scope>NUCLEOTIDE SEQUENCE [LARGE SCALE GENOMIC DNA]</scope>
    <source>
        <strain evidence="3 4">IMCC35002</strain>
    </source>
</reference>
<proteinExistence type="predicted"/>
<feature type="coiled-coil region" evidence="1">
    <location>
        <begin position="66"/>
        <end position="93"/>
    </location>
</feature>